<dbReference type="Gene3D" id="3.40.50.720">
    <property type="entry name" value="NAD(P)-binding Rossmann-like Domain"/>
    <property type="match status" value="1"/>
</dbReference>
<sequence>MEFLSRTERMIPKEDLDKLKNKSILVFGLGGVGGACVESLVRAGIGKVGLVDGDEYEITNVNRQIFATVKTLGMRKVDACEERLLDINPDLKIKKYDLFINDENINEIDFENYDYIVDAIDTITSKLLIIKEAYDKNIKIISAMGAGNRLDPTKFQVMNIEKTQNDPVAKIMRKKLKEMRIKKLKVVCSTELPIKTGDRTPGSISFVPPVCGMVLASHVIRDILKS</sequence>
<organism evidence="2 3">
    <name type="scientific">Peptoniphilus harei</name>
    <dbReference type="NCBI Taxonomy" id="54005"/>
    <lineage>
        <taxon>Bacteria</taxon>
        <taxon>Bacillati</taxon>
        <taxon>Bacillota</taxon>
        <taxon>Tissierellia</taxon>
        <taxon>Tissierellales</taxon>
        <taxon>Peptoniphilaceae</taxon>
        <taxon>Peptoniphilus</taxon>
    </lineage>
</organism>
<dbReference type="Proteomes" id="UP000250070">
    <property type="component" value="Unassembled WGS sequence"/>
</dbReference>
<dbReference type="PANTHER" id="PTHR43267">
    <property type="entry name" value="TRNA THREONYLCARBAMOYLADENOSINE DEHYDRATASE"/>
    <property type="match status" value="1"/>
</dbReference>
<evidence type="ECO:0000313" key="3">
    <source>
        <dbReference type="Proteomes" id="UP000250070"/>
    </source>
</evidence>
<dbReference type="SUPFAM" id="SSF69572">
    <property type="entry name" value="Activating enzymes of the ubiquitin-like proteins"/>
    <property type="match status" value="1"/>
</dbReference>
<dbReference type="GeneID" id="83863083"/>
<feature type="domain" description="THIF-type NAD/FAD binding fold" evidence="1">
    <location>
        <begin position="10"/>
        <end position="224"/>
    </location>
</feature>
<dbReference type="Pfam" id="PF00899">
    <property type="entry name" value="ThiF"/>
    <property type="match status" value="1"/>
</dbReference>
<evidence type="ECO:0000259" key="1">
    <source>
        <dbReference type="Pfam" id="PF00899"/>
    </source>
</evidence>
<dbReference type="AlphaFoldDB" id="A0A2X1ZYV5"/>
<keyword evidence="2" id="KW-0548">Nucleotidyltransferase</keyword>
<protein>
    <submittedName>
        <fullName evidence="2">Probable adenylyltransferase/sulfurtransferase MoeZ</fullName>
    </submittedName>
</protein>
<dbReference type="OrthoDB" id="9804150at2"/>
<dbReference type="EMBL" id="UATM01000032">
    <property type="protein sequence ID" value="SPY48526.1"/>
    <property type="molecule type" value="Genomic_DNA"/>
</dbReference>
<evidence type="ECO:0000313" key="2">
    <source>
        <dbReference type="EMBL" id="SPY48526.1"/>
    </source>
</evidence>
<gene>
    <name evidence="2" type="primary">moeZ</name>
    <name evidence="2" type="ORF">NCTC13076_01612</name>
</gene>
<accession>A0A2X1ZYV5</accession>
<dbReference type="RefSeq" id="WP_112890182.1">
    <property type="nucleotide sequence ID" value="NZ_CP068103.1"/>
</dbReference>
<dbReference type="CDD" id="cd00755">
    <property type="entry name" value="YgdL_like"/>
    <property type="match status" value="1"/>
</dbReference>
<keyword evidence="2" id="KW-0808">Transferase</keyword>
<name>A0A2X1ZYV5_9FIRM</name>
<dbReference type="InterPro" id="IPR000594">
    <property type="entry name" value="ThiF_NAD_FAD-bd"/>
</dbReference>
<dbReference type="GO" id="GO:0008641">
    <property type="term" value="F:ubiquitin-like modifier activating enzyme activity"/>
    <property type="evidence" value="ECO:0007669"/>
    <property type="project" value="InterPro"/>
</dbReference>
<dbReference type="InterPro" id="IPR035985">
    <property type="entry name" value="Ubiquitin-activating_enz"/>
</dbReference>
<dbReference type="GO" id="GO:0016779">
    <property type="term" value="F:nucleotidyltransferase activity"/>
    <property type="evidence" value="ECO:0007669"/>
    <property type="project" value="UniProtKB-KW"/>
</dbReference>
<dbReference type="PANTHER" id="PTHR43267:SF1">
    <property type="entry name" value="TRNA THREONYLCARBAMOYLADENOSINE DEHYDRATASE"/>
    <property type="match status" value="1"/>
</dbReference>
<reference evidence="2 3" key="1">
    <citation type="submission" date="2018-06" db="EMBL/GenBank/DDBJ databases">
        <authorList>
            <consortium name="Pathogen Informatics"/>
            <person name="Doyle S."/>
        </authorList>
    </citation>
    <scope>NUCLEOTIDE SEQUENCE [LARGE SCALE GENOMIC DNA]</scope>
    <source>
        <strain evidence="2 3">NCTC13076</strain>
    </source>
</reference>
<dbReference type="GO" id="GO:0061503">
    <property type="term" value="F:tRNA threonylcarbamoyladenosine dehydratase"/>
    <property type="evidence" value="ECO:0007669"/>
    <property type="project" value="TreeGrafter"/>
</dbReference>
<proteinExistence type="predicted"/>
<dbReference type="STRING" id="54005.HMPREF3229_01194"/>
<dbReference type="GO" id="GO:0061504">
    <property type="term" value="P:cyclic threonylcarbamoyladenosine biosynthetic process"/>
    <property type="evidence" value="ECO:0007669"/>
    <property type="project" value="TreeGrafter"/>
</dbReference>
<dbReference type="InterPro" id="IPR045886">
    <property type="entry name" value="ThiF/MoeB/HesA"/>
</dbReference>